<dbReference type="InterPro" id="IPR003953">
    <property type="entry name" value="FAD-dep_OxRdtase_2_FAD-bd"/>
</dbReference>
<keyword evidence="2" id="KW-0285">Flavoprotein</keyword>
<gene>
    <name evidence="6" type="ORF">AAA083_12940</name>
</gene>
<evidence type="ECO:0000259" key="5">
    <source>
        <dbReference type="Pfam" id="PF00890"/>
    </source>
</evidence>
<reference evidence="6 7" key="1">
    <citation type="submission" date="2024-04" db="EMBL/GenBank/DDBJ databases">
        <title>Human intestinal bacterial collection.</title>
        <authorList>
            <person name="Pauvert C."/>
            <person name="Hitch T.C.A."/>
            <person name="Clavel T."/>
        </authorList>
    </citation>
    <scope>NUCLEOTIDE SEQUENCE [LARGE SCALE GENOMIC DNA]</scope>
    <source>
        <strain evidence="6 7">CLA-KB-H42</strain>
    </source>
</reference>
<dbReference type="PANTHER" id="PTHR43400:SF10">
    <property type="entry name" value="3-OXOSTEROID 1-DEHYDROGENASE"/>
    <property type="match status" value="1"/>
</dbReference>
<dbReference type="Gene3D" id="3.50.50.60">
    <property type="entry name" value="FAD/NAD(P)-binding domain"/>
    <property type="match status" value="1"/>
</dbReference>
<comment type="caution">
    <text evidence="6">The sequence shown here is derived from an EMBL/GenBank/DDBJ whole genome shotgun (WGS) entry which is preliminary data.</text>
</comment>
<dbReference type="Proteomes" id="UP001487305">
    <property type="component" value="Unassembled WGS sequence"/>
</dbReference>
<comment type="cofactor">
    <cofactor evidence="1">
        <name>FAD</name>
        <dbReference type="ChEBI" id="CHEBI:57692"/>
    </cofactor>
</comment>
<keyword evidence="4" id="KW-0560">Oxidoreductase</keyword>
<evidence type="ECO:0000313" key="7">
    <source>
        <dbReference type="Proteomes" id="UP001487305"/>
    </source>
</evidence>
<keyword evidence="3" id="KW-0274">FAD</keyword>
<evidence type="ECO:0000313" key="6">
    <source>
        <dbReference type="EMBL" id="MEQ3363884.1"/>
    </source>
</evidence>
<dbReference type="PROSITE" id="PS51257">
    <property type="entry name" value="PROKAR_LIPOPROTEIN"/>
    <property type="match status" value="1"/>
</dbReference>
<dbReference type="InterPro" id="IPR027477">
    <property type="entry name" value="Succ_DH/fumarate_Rdtase_cat_sf"/>
</dbReference>
<dbReference type="InterPro" id="IPR050315">
    <property type="entry name" value="FAD-oxidoreductase_2"/>
</dbReference>
<feature type="domain" description="FAD-dependent oxidoreductase 2 FAD-binding" evidence="5">
    <location>
        <begin position="79"/>
        <end position="568"/>
    </location>
</feature>
<organism evidence="6 7">
    <name type="scientific">Raoultibacter massiliensis</name>
    <dbReference type="NCBI Taxonomy" id="1852371"/>
    <lineage>
        <taxon>Bacteria</taxon>
        <taxon>Bacillati</taxon>
        <taxon>Actinomycetota</taxon>
        <taxon>Coriobacteriia</taxon>
        <taxon>Eggerthellales</taxon>
        <taxon>Eggerthellaceae</taxon>
        <taxon>Raoultibacter</taxon>
    </lineage>
</organism>
<evidence type="ECO:0000256" key="1">
    <source>
        <dbReference type="ARBA" id="ARBA00001974"/>
    </source>
</evidence>
<dbReference type="InterPro" id="IPR036188">
    <property type="entry name" value="FAD/NAD-bd_sf"/>
</dbReference>
<evidence type="ECO:0000256" key="3">
    <source>
        <dbReference type="ARBA" id="ARBA00022827"/>
    </source>
</evidence>
<protein>
    <submittedName>
        <fullName evidence="6">FAD-dependent oxidoreductase</fullName>
    </submittedName>
</protein>
<dbReference type="EMBL" id="JBBNOP010000013">
    <property type="protein sequence ID" value="MEQ3363884.1"/>
    <property type="molecule type" value="Genomic_DNA"/>
</dbReference>
<dbReference type="Gene3D" id="3.90.700.10">
    <property type="entry name" value="Succinate dehydrogenase/fumarate reductase flavoprotein, catalytic domain"/>
    <property type="match status" value="1"/>
</dbReference>
<dbReference type="InterPro" id="IPR019546">
    <property type="entry name" value="TAT_signal_bac_arc"/>
</dbReference>
<dbReference type="NCBIfam" id="TIGR01409">
    <property type="entry name" value="TAT_signal_seq"/>
    <property type="match status" value="1"/>
</dbReference>
<evidence type="ECO:0000256" key="4">
    <source>
        <dbReference type="ARBA" id="ARBA00023002"/>
    </source>
</evidence>
<dbReference type="PANTHER" id="PTHR43400">
    <property type="entry name" value="FUMARATE REDUCTASE"/>
    <property type="match status" value="1"/>
</dbReference>
<dbReference type="SUPFAM" id="SSF56425">
    <property type="entry name" value="Succinate dehydrogenase/fumarate reductase flavoprotein, catalytic domain"/>
    <property type="match status" value="1"/>
</dbReference>
<proteinExistence type="predicted"/>
<dbReference type="SUPFAM" id="SSF51905">
    <property type="entry name" value="FAD/NAD(P)-binding domain"/>
    <property type="match status" value="1"/>
</dbReference>
<evidence type="ECO:0000256" key="2">
    <source>
        <dbReference type="ARBA" id="ARBA00022630"/>
    </source>
</evidence>
<accession>A0ABV1JFK7</accession>
<dbReference type="InterPro" id="IPR006311">
    <property type="entry name" value="TAT_signal"/>
</dbReference>
<dbReference type="PROSITE" id="PS51318">
    <property type="entry name" value="TAT"/>
    <property type="match status" value="1"/>
</dbReference>
<name>A0ABV1JFK7_9ACTN</name>
<dbReference type="Pfam" id="PF00890">
    <property type="entry name" value="FAD_binding_2"/>
    <property type="match status" value="1"/>
</dbReference>
<dbReference type="RefSeq" id="WP_102375878.1">
    <property type="nucleotide sequence ID" value="NZ_JBBNOP010000013.1"/>
</dbReference>
<sequence>MKEGNNITRRSFLGGAAIGALSLGMLGGCAPKAQDSAEATAPTATGELIQSVDNQAKYSFEIPPEPIADSDIAETTEHDVVVIGSGPSGLCTALSCLEKGVDVVLFTASSQPIGRGGSYQAFGSKFQKEMGVEYDKHSPELKRVLMMEQYSAGHVTDQQKWSRWIENSAETMDWMLDIMEKQGLHVMLENGYEDPEGFLDSPPSSHCFYTDDDTCGPVTGAPKVAKAFATEYESQGGEIHWKTRALYLIRDNDNTGRVSAVVAERKDGTYVKYVARKGIVMATGDFSSNREMMAKYAPFAYDAFKDVLAFTDKQDDVNYDLMDSFVGIYPGDGHKMGLWVGAAWQNAPVAPMINCGAIGPKYHYAANFWGINLDANGNRFMRETTNFAYAAYPVLMNPDHCAYYVWDTGYASRSEHGWSQWGCSYKDTNGTLPLTREEEIARWEKEVEAGNWVKGDTLDELLAQMEGLDVENAKATIERYNGYAESGRDEEYQVNPDFLFPIAEGPFYGAKTKIGSDFSSGNNLPSFLTICGGLRTDEHNRVCDSDNHPIEGLYNVGIMTGDFYAGIYSFAVFGQNHGACCLTLPHLLASEFAEMS</sequence>
<keyword evidence="7" id="KW-1185">Reference proteome</keyword>